<proteinExistence type="predicted"/>
<dbReference type="PANTHER" id="PTHR33872:SF2">
    <property type="entry name" value="DNA POLYMERASE EPSILON CATALYTIC SUBUNIT A"/>
    <property type="match status" value="1"/>
</dbReference>
<sequence>MGSLMAGWDSPVKDPNFEKMMRNKSLTKERIEEYWKMKKKIEEEHLQAISASTSPNLTPQVSFTEDAGDAGDYRRASSLPEVSTKDGHFNLGKQAEHDLADFIKKNCWWTRSNWAFLNEPPVIAQEVPRYKYASQHLVANIASTNPDTRIASN</sequence>
<evidence type="ECO:0000256" key="1">
    <source>
        <dbReference type="SAM" id="MobiDB-lite"/>
    </source>
</evidence>
<keyword evidence="2" id="KW-0808">Transferase</keyword>
<reference evidence="2" key="2">
    <citation type="submission" date="2020-07" db="EMBL/GenBank/DDBJ databases">
        <authorList>
            <person name="Vera ALvarez R."/>
            <person name="Arias-Moreno D.M."/>
            <person name="Jimenez-Jacinto V."/>
            <person name="Jimenez-Bremont J.F."/>
            <person name="Swaminathan K."/>
            <person name="Moose S.P."/>
            <person name="Guerrero-Gonzalez M.L."/>
            <person name="Marino-Ramirez L."/>
            <person name="Landsman D."/>
            <person name="Rodriguez-Kessler M."/>
            <person name="Delgado-Sanchez P."/>
        </authorList>
    </citation>
    <scope>NUCLEOTIDE SEQUENCE</scope>
    <source>
        <tissue evidence="2">Cladode</tissue>
    </source>
</reference>
<organism evidence="2">
    <name type="scientific">Opuntia streptacantha</name>
    <name type="common">Prickly pear cactus</name>
    <name type="synonym">Opuntia cardona</name>
    <dbReference type="NCBI Taxonomy" id="393608"/>
    <lineage>
        <taxon>Eukaryota</taxon>
        <taxon>Viridiplantae</taxon>
        <taxon>Streptophyta</taxon>
        <taxon>Embryophyta</taxon>
        <taxon>Tracheophyta</taxon>
        <taxon>Spermatophyta</taxon>
        <taxon>Magnoliopsida</taxon>
        <taxon>eudicotyledons</taxon>
        <taxon>Gunneridae</taxon>
        <taxon>Pentapetalae</taxon>
        <taxon>Caryophyllales</taxon>
        <taxon>Cactineae</taxon>
        <taxon>Cactaceae</taxon>
        <taxon>Opuntioideae</taxon>
        <taxon>Opuntia</taxon>
    </lineage>
</organism>
<dbReference type="EC" id="2.7.7.6" evidence="2"/>
<dbReference type="EMBL" id="GISG01102456">
    <property type="protein sequence ID" value="MBA4636974.1"/>
    <property type="molecule type" value="Transcribed_RNA"/>
</dbReference>
<accession>A0A7C8Z8N6</accession>
<feature type="region of interest" description="Disordered" evidence="1">
    <location>
        <begin position="49"/>
        <end position="86"/>
    </location>
</feature>
<feature type="compositionally biased region" description="Polar residues" evidence="1">
    <location>
        <begin position="49"/>
        <end position="63"/>
    </location>
</feature>
<protein>
    <submittedName>
        <fullName evidence="2">DNA-directed RNA polymerase</fullName>
        <ecNumber evidence="2">2.7.7.6</ecNumber>
    </submittedName>
</protein>
<dbReference type="GO" id="GO:0003899">
    <property type="term" value="F:DNA-directed RNA polymerase activity"/>
    <property type="evidence" value="ECO:0007669"/>
    <property type="project" value="UniProtKB-EC"/>
</dbReference>
<keyword evidence="2" id="KW-0240">DNA-directed RNA polymerase</keyword>
<reference evidence="2" key="1">
    <citation type="journal article" date="2013" name="J. Plant Res.">
        <title>Effect of fungi and light on seed germination of three Opuntia species from semiarid lands of central Mexico.</title>
        <authorList>
            <person name="Delgado-Sanchez P."/>
            <person name="Jimenez-Bremont J.F."/>
            <person name="Guerrero-Gonzalez Mde L."/>
            <person name="Flores J."/>
        </authorList>
    </citation>
    <scope>NUCLEOTIDE SEQUENCE</scope>
    <source>
        <tissue evidence="2">Cladode</tissue>
    </source>
</reference>
<evidence type="ECO:0000313" key="2">
    <source>
        <dbReference type="EMBL" id="MBA4636974.1"/>
    </source>
</evidence>
<keyword evidence="2" id="KW-0804">Transcription</keyword>
<keyword evidence="2" id="KW-0548">Nucleotidyltransferase</keyword>
<name>A0A7C8Z8N6_OPUST</name>
<dbReference type="PANTHER" id="PTHR33872">
    <property type="entry name" value="DNA POLYMERASE EPSILON CATALYTIC SUBUNIT A"/>
    <property type="match status" value="1"/>
</dbReference>
<dbReference type="GO" id="GO:0000428">
    <property type="term" value="C:DNA-directed RNA polymerase complex"/>
    <property type="evidence" value="ECO:0007669"/>
    <property type="project" value="UniProtKB-KW"/>
</dbReference>
<dbReference type="AlphaFoldDB" id="A0A7C8Z8N6"/>